<gene>
    <name evidence="4" type="ORF">BLNAU_527</name>
</gene>
<reference evidence="4 5" key="1">
    <citation type="journal article" date="2022" name="bioRxiv">
        <title>Genomics of Preaxostyla Flagellates Illuminates Evolutionary Transitions and the Path Towards Mitochondrial Loss.</title>
        <authorList>
            <person name="Novak L.V.F."/>
            <person name="Treitli S.C."/>
            <person name="Pyrih J."/>
            <person name="Halakuc P."/>
            <person name="Pipaliya S.V."/>
            <person name="Vacek V."/>
            <person name="Brzon O."/>
            <person name="Soukal P."/>
            <person name="Eme L."/>
            <person name="Dacks J.B."/>
            <person name="Karnkowska A."/>
            <person name="Elias M."/>
            <person name="Hampl V."/>
        </authorList>
    </citation>
    <scope>NUCLEOTIDE SEQUENCE [LARGE SCALE GENOMIC DNA]</scope>
    <source>
        <strain evidence="4">NAU3</strain>
        <tissue evidence="4">Gut</tissue>
    </source>
</reference>
<comment type="caution">
    <text evidence="4">The sequence shown here is derived from an EMBL/GenBank/DDBJ whole genome shotgun (WGS) entry which is preliminary data.</text>
</comment>
<sequence length="557" mass="61959">MIRRYLSTTSQKAQNLLAEHHIVELLLNFFNSSNISIKIEACWCLTNIVSDSPSMAAKIVDSNGIPVLLSALQSTEDLLVEQSLWTIGNMSSISCYCRHMFNEASTASRLREVLTSKHSPTTIKRCVWALTILMHRPFEGQATERSNLFITELDQTLPYFTRCLYSADTELILCVLEALASLTSDESLHDRLLPARFLKRTVEIMRSHSSISILTPCLRIIGHLFMGSDAIEPIILATDALQHLISILVNLSKINNFQPIQTSTLLTNQSSLARFSAAPSRLFQNHIMFGSPVIPKATTSYSSVITKEIIRQILWVIGNASGGTHSSPSFFFESGVLQPVVLLMNGLTPNGEKRMIDELWRDDESDPYHVDMAHDQPGSSLNSEELLPLTFSGITPSQQLCITIAREAMFIVSNLMGTSADSVTQMLSGQVLSDRGVIKDFGEMVLCGLVDVGRNAITMDDSEAIRSILECLVPILKLHQDRASRSDEEEIEEDDQMMLLPVWLDRAGVIDFICELSPKPNTEIQEELRKFLDSFEEPLAQPSTGWLSPETSGTTSF</sequence>
<evidence type="ECO:0000256" key="2">
    <source>
        <dbReference type="ARBA" id="ARBA00022448"/>
    </source>
</evidence>
<dbReference type="InterPro" id="IPR016024">
    <property type="entry name" value="ARM-type_fold"/>
</dbReference>
<dbReference type="SMART" id="SM00185">
    <property type="entry name" value="ARM"/>
    <property type="match status" value="3"/>
</dbReference>
<comment type="similarity">
    <text evidence="1">Belongs to the importin alpha family.</text>
</comment>
<dbReference type="Pfam" id="PF00514">
    <property type="entry name" value="Arm"/>
    <property type="match status" value="2"/>
</dbReference>
<evidence type="ECO:0000256" key="1">
    <source>
        <dbReference type="ARBA" id="ARBA00010394"/>
    </source>
</evidence>
<organism evidence="4 5">
    <name type="scientific">Blattamonas nauphoetae</name>
    <dbReference type="NCBI Taxonomy" id="2049346"/>
    <lineage>
        <taxon>Eukaryota</taxon>
        <taxon>Metamonada</taxon>
        <taxon>Preaxostyla</taxon>
        <taxon>Oxymonadida</taxon>
        <taxon>Blattamonas</taxon>
    </lineage>
</organism>
<keyword evidence="5" id="KW-1185">Reference proteome</keyword>
<dbReference type="InterPro" id="IPR000225">
    <property type="entry name" value="Armadillo"/>
</dbReference>
<accession>A0ABQ9YLT5</accession>
<dbReference type="PANTHER" id="PTHR23316">
    <property type="entry name" value="IMPORTIN ALPHA"/>
    <property type="match status" value="1"/>
</dbReference>
<proteinExistence type="inferred from homology"/>
<keyword evidence="3" id="KW-0653">Protein transport</keyword>
<evidence type="ECO:0000313" key="4">
    <source>
        <dbReference type="EMBL" id="KAK2964610.1"/>
    </source>
</evidence>
<dbReference type="EMBL" id="JARBJD010000002">
    <property type="protein sequence ID" value="KAK2964610.1"/>
    <property type="molecule type" value="Genomic_DNA"/>
</dbReference>
<evidence type="ECO:0000256" key="3">
    <source>
        <dbReference type="ARBA" id="ARBA00022927"/>
    </source>
</evidence>
<evidence type="ECO:0000313" key="5">
    <source>
        <dbReference type="Proteomes" id="UP001281761"/>
    </source>
</evidence>
<dbReference type="InterPro" id="IPR011989">
    <property type="entry name" value="ARM-like"/>
</dbReference>
<dbReference type="Gene3D" id="1.25.10.10">
    <property type="entry name" value="Leucine-rich Repeat Variant"/>
    <property type="match status" value="1"/>
</dbReference>
<protein>
    <submittedName>
        <fullName evidence="4">Importin subunit alpha-6</fullName>
    </submittedName>
</protein>
<keyword evidence="2" id="KW-0813">Transport</keyword>
<name>A0ABQ9YLT5_9EUKA</name>
<dbReference type="SUPFAM" id="SSF48371">
    <property type="entry name" value="ARM repeat"/>
    <property type="match status" value="1"/>
</dbReference>
<dbReference type="Proteomes" id="UP001281761">
    <property type="component" value="Unassembled WGS sequence"/>
</dbReference>